<reference evidence="1 2" key="1">
    <citation type="submission" date="2015-07" db="EMBL/GenBank/DDBJ databases">
        <title>High-quality draft genome sequence of Oceanobacillus caeni HM6, a bacillus isolated from a human feces.</title>
        <authorList>
            <person name="Kumar J."/>
            <person name="Verma M.K."/>
            <person name="Pandey R."/>
            <person name="Bhambi M."/>
            <person name="Chauhan N."/>
        </authorList>
    </citation>
    <scope>NUCLEOTIDE SEQUENCE [LARGE SCALE GENOMIC DNA]</scope>
    <source>
        <strain evidence="1 2">HM6</strain>
    </source>
</reference>
<dbReference type="EMBL" id="LGTK01000058">
    <property type="protein sequence ID" value="KPH72173.1"/>
    <property type="molecule type" value="Genomic_DNA"/>
</dbReference>
<evidence type="ECO:0000313" key="1">
    <source>
        <dbReference type="EMBL" id="KPH72173.1"/>
    </source>
</evidence>
<dbReference type="Proteomes" id="UP000037854">
    <property type="component" value="Unassembled WGS sequence"/>
</dbReference>
<protein>
    <submittedName>
        <fullName evidence="1">Cytosolic protein</fullName>
    </submittedName>
</protein>
<proteinExistence type="predicted"/>
<evidence type="ECO:0000313" key="2">
    <source>
        <dbReference type="Proteomes" id="UP000037854"/>
    </source>
</evidence>
<comment type="caution">
    <text evidence="1">The sequence shown here is derived from an EMBL/GenBank/DDBJ whole genome shotgun (WGS) entry which is preliminary data.</text>
</comment>
<gene>
    <name evidence="1" type="ORF">AFL42_13760</name>
</gene>
<dbReference type="RefSeq" id="WP_060668946.1">
    <property type="nucleotide sequence ID" value="NZ_LGTK01000058.1"/>
</dbReference>
<keyword evidence="2" id="KW-1185">Reference proteome</keyword>
<organism evidence="1 2">
    <name type="scientific">Oceanobacillus caeni</name>
    <dbReference type="NCBI Taxonomy" id="405946"/>
    <lineage>
        <taxon>Bacteria</taxon>
        <taxon>Bacillati</taxon>
        <taxon>Bacillota</taxon>
        <taxon>Bacilli</taxon>
        <taxon>Bacillales</taxon>
        <taxon>Bacillaceae</taxon>
        <taxon>Oceanobacillus</taxon>
    </lineage>
</organism>
<name>A0ABR5MGV6_9BACI</name>
<accession>A0ABR5MGV6</accession>
<sequence>MLINSKFRNFFGNHLETGEDRLDESLKTRYYKAMKDKVFQTLENFFQASSEFEINSLSKERGEMSVITKKGKKAFIVVTVIMVSPNKTAVDFSVSLDSAIPLNFGYITKLINRLYDNLNKELPQL</sequence>